<proteinExistence type="predicted"/>
<reference evidence="2 3" key="1">
    <citation type="journal article" date="2014" name="Arch. Microbiol.">
        <title>Bacillus mesophilum sp. nov., strain IITR-54T, a novel 4-chlorobiphenyl dechlorinating bacterium.</title>
        <authorList>
            <person name="Manickam N."/>
            <person name="Singh N.K."/>
            <person name="Bajaj A."/>
            <person name="Kumar R.M."/>
            <person name="Kaur G."/>
            <person name="Kaur N."/>
            <person name="Bala M."/>
            <person name="Kumar A."/>
            <person name="Mayilraj S."/>
        </authorList>
    </citation>
    <scope>NUCLEOTIDE SEQUENCE [LARGE SCALE GENOMIC DNA]</scope>
    <source>
        <strain evidence="2 3">IITR-54</strain>
    </source>
</reference>
<name>A0A7V7RNW4_9BACI</name>
<keyword evidence="3" id="KW-1185">Reference proteome</keyword>
<feature type="transmembrane region" description="Helical" evidence="1">
    <location>
        <begin position="12"/>
        <end position="29"/>
    </location>
</feature>
<evidence type="ECO:0000313" key="2">
    <source>
        <dbReference type="EMBL" id="KAB2334244.1"/>
    </source>
</evidence>
<keyword evidence="1" id="KW-0812">Transmembrane</keyword>
<keyword evidence="1" id="KW-0472">Membrane</keyword>
<accession>A0A7V7RNW4</accession>
<dbReference type="EMBL" id="WBOT01000002">
    <property type="protein sequence ID" value="KAB2334244.1"/>
    <property type="molecule type" value="Genomic_DNA"/>
</dbReference>
<gene>
    <name evidence="2" type="ORF">F7732_09240</name>
</gene>
<dbReference type="RefSeq" id="WP_151573559.1">
    <property type="nucleotide sequence ID" value="NZ_WBOT01000002.1"/>
</dbReference>
<dbReference type="AlphaFoldDB" id="A0A7V7RNW4"/>
<organism evidence="2 3">
    <name type="scientific">Bacillus mesophilum</name>
    <dbReference type="NCBI Taxonomy" id="1071718"/>
    <lineage>
        <taxon>Bacteria</taxon>
        <taxon>Bacillati</taxon>
        <taxon>Bacillota</taxon>
        <taxon>Bacilli</taxon>
        <taxon>Bacillales</taxon>
        <taxon>Bacillaceae</taxon>
        <taxon>Bacillus</taxon>
    </lineage>
</organism>
<dbReference type="OrthoDB" id="2859298at2"/>
<sequence>MKESRKERNTRLVLIFLCISVTVLAFLYVQNNKVIDSKGTYTPLYLVLEQGTSINENPKVALYKETNQEHVLAIYEVDVSNGHKFTALQAVTLKGIPEKLTNDESKQGIWVYMSNDWIYLDDSLDAAEKDEASKIEDPLFRDELTTMKVEELHRQGVQEPIAIHSLAADQSLWLVVQKNGSFSIIENLQG</sequence>
<protein>
    <submittedName>
        <fullName evidence="2">Uncharacterized protein</fullName>
    </submittedName>
</protein>
<comment type="caution">
    <text evidence="2">The sequence shown here is derived from an EMBL/GenBank/DDBJ whole genome shotgun (WGS) entry which is preliminary data.</text>
</comment>
<evidence type="ECO:0000256" key="1">
    <source>
        <dbReference type="SAM" id="Phobius"/>
    </source>
</evidence>
<keyword evidence="1" id="KW-1133">Transmembrane helix</keyword>
<dbReference type="Proteomes" id="UP000441354">
    <property type="component" value="Unassembled WGS sequence"/>
</dbReference>
<evidence type="ECO:0000313" key="3">
    <source>
        <dbReference type="Proteomes" id="UP000441354"/>
    </source>
</evidence>